<dbReference type="CDD" id="cd00983">
    <property type="entry name" value="RecA"/>
    <property type="match status" value="1"/>
</dbReference>
<evidence type="ECO:0000256" key="5">
    <source>
        <dbReference type="ARBA" id="ARBA00023125"/>
    </source>
</evidence>
<dbReference type="InterPro" id="IPR049261">
    <property type="entry name" value="RecA-like_C"/>
</dbReference>
<dbReference type="EMBL" id="RYUY01000006">
    <property type="protein sequence ID" value="RYQ38902.1"/>
    <property type="molecule type" value="Genomic_DNA"/>
</dbReference>
<dbReference type="InterPro" id="IPR023400">
    <property type="entry name" value="RecA_C_sf"/>
</dbReference>
<dbReference type="InterPro" id="IPR020584">
    <property type="entry name" value="DNA_recomb/repair_RecA_CS"/>
</dbReference>
<dbReference type="InterPro" id="IPR020588">
    <property type="entry name" value="RecA_ATP-bd"/>
</dbReference>
<organism evidence="17 20">
    <name type="scientific">Bifidobacterium pseudolongum subsp. globosum</name>
    <dbReference type="NCBI Taxonomy" id="1690"/>
    <lineage>
        <taxon>Bacteria</taxon>
        <taxon>Bacillati</taxon>
        <taxon>Actinomycetota</taxon>
        <taxon>Actinomycetes</taxon>
        <taxon>Bifidobacteriales</taxon>
        <taxon>Bifidobacteriaceae</taxon>
        <taxon>Bifidobacterium</taxon>
    </lineage>
</organism>
<gene>
    <name evidence="9" type="primary">recA</name>
    <name evidence="17" type="ORF">PG2001B_1239</name>
    <name evidence="16" type="ORF">PG2002B_1214</name>
    <name evidence="15" type="ORF">PG2003B_1227</name>
</gene>
<dbReference type="PROSITE" id="PS00321">
    <property type="entry name" value="RECA_1"/>
    <property type="match status" value="1"/>
</dbReference>
<sequence length="378" mass="40448">MATQTKADKTKAAVQDGEAPKIDPRRQAALDTALQQVEKSFGKGSAMRLGDRPEQDVEVIPTGSLALDMALGIGGLPRGRVVEIYGPESSGKTTLALHVVANAQRNGGVAAFIDAEHALDPVYARNLGVDTDSLIVSQPDNGEQALEIADMLIRSGALDVIVIDSVAALVPKAEIEGDMGDSHVGLQARLMSQALRKMTGALAQANTTAIFINQLREKIGVFFGSPETTTGGKALKFYASVRMDIRRIQTLKNGEDAVGNRTKVKVVKNKMAPPFKTAEFDVLYGEGISREGSVLDMALETGIVKKSGSWFTYEGDQLGQGRENVRKFLKDNPGVVDEIEHKVKVSYGLIAGEDEFAQGDTVEATIEGQPVEDAPKKN</sequence>
<dbReference type="Proteomes" id="UP000293208">
    <property type="component" value="Unassembled WGS sequence"/>
</dbReference>
<evidence type="ECO:0000256" key="11">
    <source>
        <dbReference type="RuleBase" id="RU004527"/>
    </source>
</evidence>
<keyword evidence="9 10" id="KW-0234">DNA repair</keyword>
<dbReference type="PROSITE" id="PS50162">
    <property type="entry name" value="RECA_2"/>
    <property type="match status" value="1"/>
</dbReference>
<feature type="binding site" evidence="9">
    <location>
        <begin position="86"/>
        <end position="93"/>
    </location>
    <ligand>
        <name>ATP</name>
        <dbReference type="ChEBI" id="CHEBI:30616"/>
    </ligand>
</feature>
<keyword evidence="3 9" id="KW-0547">Nucleotide-binding</keyword>
<evidence type="ECO:0000313" key="19">
    <source>
        <dbReference type="Proteomes" id="UP000292655"/>
    </source>
</evidence>
<dbReference type="InterPro" id="IPR020587">
    <property type="entry name" value="RecA_monomer-monomer_interface"/>
</dbReference>
<name>A0A4Q5AYV9_9BIFI</name>
<evidence type="ECO:0000256" key="7">
    <source>
        <dbReference type="ARBA" id="ARBA00023236"/>
    </source>
</evidence>
<dbReference type="PROSITE" id="PS50163">
    <property type="entry name" value="RECA_3"/>
    <property type="match status" value="1"/>
</dbReference>
<dbReference type="Proteomes" id="UP000292382">
    <property type="component" value="Unassembled WGS sequence"/>
</dbReference>
<dbReference type="NCBIfam" id="TIGR02012">
    <property type="entry name" value="tigrfam_recA"/>
    <property type="match status" value="1"/>
</dbReference>
<dbReference type="GO" id="GO:0005829">
    <property type="term" value="C:cytosol"/>
    <property type="evidence" value="ECO:0007669"/>
    <property type="project" value="TreeGrafter"/>
</dbReference>
<comment type="subcellular location">
    <subcellularLocation>
        <location evidence="9">Cytoplasm</location>
    </subcellularLocation>
</comment>
<feature type="region of interest" description="Disordered" evidence="12">
    <location>
        <begin position="1"/>
        <end position="23"/>
    </location>
</feature>
<keyword evidence="5 9" id="KW-0238">DNA-binding</keyword>
<evidence type="ECO:0000256" key="6">
    <source>
        <dbReference type="ARBA" id="ARBA00023172"/>
    </source>
</evidence>
<dbReference type="InterPro" id="IPR027417">
    <property type="entry name" value="P-loop_NTPase"/>
</dbReference>
<evidence type="ECO:0000313" key="20">
    <source>
        <dbReference type="Proteomes" id="UP000293208"/>
    </source>
</evidence>
<evidence type="ECO:0000313" key="17">
    <source>
        <dbReference type="EMBL" id="RYQ38902.1"/>
    </source>
</evidence>
<accession>A0A4Q5AYV9</accession>
<dbReference type="FunFam" id="3.40.50.300:FF:000087">
    <property type="entry name" value="Recombinase RecA"/>
    <property type="match status" value="1"/>
</dbReference>
<dbReference type="GO" id="GO:0003697">
    <property type="term" value="F:single-stranded DNA binding"/>
    <property type="evidence" value="ECO:0007669"/>
    <property type="project" value="UniProtKB-UniRule"/>
</dbReference>
<evidence type="ECO:0000256" key="10">
    <source>
        <dbReference type="RuleBase" id="RU000526"/>
    </source>
</evidence>
<feature type="domain" description="RecA family profile 1" evidence="13">
    <location>
        <begin position="56"/>
        <end position="215"/>
    </location>
</feature>
<dbReference type="Pfam" id="PF00154">
    <property type="entry name" value="RecA_N"/>
    <property type="match status" value="1"/>
</dbReference>
<dbReference type="GO" id="GO:0006310">
    <property type="term" value="P:DNA recombination"/>
    <property type="evidence" value="ECO:0007669"/>
    <property type="project" value="UniProtKB-UniRule"/>
</dbReference>
<evidence type="ECO:0000256" key="1">
    <source>
        <dbReference type="ARBA" id="ARBA00009391"/>
    </source>
</evidence>
<keyword evidence="6 9" id="KW-0233">DNA recombination</keyword>
<keyword evidence="9" id="KW-0963">Cytoplasm</keyword>
<dbReference type="Gene3D" id="3.40.50.300">
    <property type="entry name" value="P-loop containing nucleotide triphosphate hydrolases"/>
    <property type="match status" value="1"/>
</dbReference>
<evidence type="ECO:0000256" key="9">
    <source>
        <dbReference type="HAMAP-Rule" id="MF_00268"/>
    </source>
</evidence>
<keyword evidence="7 9" id="KW-0742">SOS response</keyword>
<dbReference type="SUPFAM" id="SSF52540">
    <property type="entry name" value="P-loop containing nucleoside triphosphate hydrolases"/>
    <property type="match status" value="1"/>
</dbReference>
<evidence type="ECO:0000313" key="15">
    <source>
        <dbReference type="EMBL" id="RYQ36135.1"/>
    </source>
</evidence>
<feature type="compositionally biased region" description="Basic and acidic residues" evidence="12">
    <location>
        <begin position="1"/>
        <end position="11"/>
    </location>
</feature>
<dbReference type="Pfam" id="PF21096">
    <property type="entry name" value="RecA_C"/>
    <property type="match status" value="1"/>
</dbReference>
<dbReference type="AlphaFoldDB" id="A0A4Q5AYV9"/>
<dbReference type="InterPro" id="IPR013765">
    <property type="entry name" value="DNA_recomb/repair_RecA"/>
</dbReference>
<protein>
    <recommendedName>
        <fullName evidence="2 9">Protein RecA</fullName>
    </recommendedName>
    <alternativeName>
        <fullName evidence="8 9">Recombinase A</fullName>
    </alternativeName>
</protein>
<dbReference type="GO" id="GO:0140664">
    <property type="term" value="F:ATP-dependent DNA damage sensor activity"/>
    <property type="evidence" value="ECO:0007669"/>
    <property type="project" value="InterPro"/>
</dbReference>
<dbReference type="SMART" id="SM00382">
    <property type="entry name" value="AAA"/>
    <property type="match status" value="1"/>
</dbReference>
<dbReference type="GO" id="GO:0009432">
    <property type="term" value="P:SOS response"/>
    <property type="evidence" value="ECO:0007669"/>
    <property type="project" value="UniProtKB-UniRule"/>
</dbReference>
<dbReference type="InterPro" id="IPR049428">
    <property type="entry name" value="RecA-like_N"/>
</dbReference>
<dbReference type="SUPFAM" id="SSF54752">
    <property type="entry name" value="RecA protein, C-terminal domain"/>
    <property type="match status" value="1"/>
</dbReference>
<evidence type="ECO:0000256" key="4">
    <source>
        <dbReference type="ARBA" id="ARBA00022840"/>
    </source>
</evidence>
<evidence type="ECO:0000256" key="8">
    <source>
        <dbReference type="ARBA" id="ARBA00033319"/>
    </source>
</evidence>
<dbReference type="GO" id="GO:0005524">
    <property type="term" value="F:ATP binding"/>
    <property type="evidence" value="ECO:0007669"/>
    <property type="project" value="UniProtKB-UniRule"/>
</dbReference>
<evidence type="ECO:0000259" key="13">
    <source>
        <dbReference type="PROSITE" id="PS50162"/>
    </source>
</evidence>
<comment type="similarity">
    <text evidence="1 9 11">Belongs to the RecA family.</text>
</comment>
<dbReference type="PANTHER" id="PTHR45900:SF1">
    <property type="entry name" value="MITOCHONDRIAL DNA REPAIR PROTEIN RECA HOMOLOG-RELATED"/>
    <property type="match status" value="1"/>
</dbReference>
<evidence type="ECO:0000256" key="2">
    <source>
        <dbReference type="ARBA" id="ARBA00015553"/>
    </source>
</evidence>
<dbReference type="RefSeq" id="WP_240819205.1">
    <property type="nucleotide sequence ID" value="NZ_RYUW01000014.1"/>
</dbReference>
<proteinExistence type="inferred from homology"/>
<dbReference type="GO" id="GO:0006281">
    <property type="term" value="P:DNA repair"/>
    <property type="evidence" value="ECO:0007669"/>
    <property type="project" value="UniProtKB-UniRule"/>
</dbReference>
<comment type="function">
    <text evidence="9">Can catalyze the hydrolysis of ATP in the presence of single-stranded DNA, the ATP-dependent uptake of single-stranded DNA by duplex DNA, and the ATP-dependent hybridization of homologous single-stranded DNAs. It interacts with LexA causing its activation and leading to its autocatalytic cleavage.</text>
</comment>
<dbReference type="GO" id="GO:0003684">
    <property type="term" value="F:damaged DNA binding"/>
    <property type="evidence" value="ECO:0007669"/>
    <property type="project" value="UniProtKB-UniRule"/>
</dbReference>
<comment type="caution">
    <text evidence="17">The sequence shown here is derived from an EMBL/GenBank/DDBJ whole genome shotgun (WGS) entry which is preliminary data.</text>
</comment>
<evidence type="ECO:0000313" key="18">
    <source>
        <dbReference type="Proteomes" id="UP000292382"/>
    </source>
</evidence>
<keyword evidence="4 9" id="KW-0067">ATP-binding</keyword>
<dbReference type="PANTHER" id="PTHR45900">
    <property type="entry name" value="RECA"/>
    <property type="match status" value="1"/>
</dbReference>
<evidence type="ECO:0000259" key="14">
    <source>
        <dbReference type="PROSITE" id="PS50163"/>
    </source>
</evidence>
<dbReference type="PRINTS" id="PR00142">
    <property type="entry name" value="RECA"/>
</dbReference>
<evidence type="ECO:0000256" key="3">
    <source>
        <dbReference type="ARBA" id="ARBA00022741"/>
    </source>
</evidence>
<dbReference type="InterPro" id="IPR003593">
    <property type="entry name" value="AAA+_ATPase"/>
</dbReference>
<keyword evidence="9 11" id="KW-0227">DNA damage</keyword>
<dbReference type="Proteomes" id="UP000292655">
    <property type="component" value="Unassembled WGS sequence"/>
</dbReference>
<reference evidence="18 19" key="1">
    <citation type="submission" date="2018-12" db="EMBL/GenBank/DDBJ databases">
        <title>Unveiling genomic diversity among members of the Bifidobacterium pseudolongum species, a widely distributed gut commensal of the animal kingdom.</title>
        <authorList>
            <person name="Lugli G.A."/>
            <person name="Duranti S."/>
            <person name="Albert K."/>
            <person name="Mancabelli L."/>
            <person name="Napoli S."/>
            <person name="Viappiani A."/>
            <person name="Anzalone R."/>
            <person name="Longhi G."/>
            <person name="Milani C."/>
            <person name="Turroni F."/>
            <person name="Alessandri G."/>
            <person name="Sela D.A."/>
            <person name="Van Sinderen D."/>
            <person name="Ventura M."/>
        </authorList>
    </citation>
    <scope>NUCLEOTIDE SEQUENCE [LARGE SCALE GENOMIC DNA]</scope>
    <source>
        <strain evidence="17 20">2001B</strain>
        <strain evidence="16 19">2002B</strain>
        <strain evidence="15 18">2003B</strain>
    </source>
</reference>
<dbReference type="EMBL" id="RYUX01000011">
    <property type="protein sequence ID" value="RYQ37335.1"/>
    <property type="molecule type" value="Genomic_DNA"/>
</dbReference>
<feature type="domain" description="RecA family profile 2" evidence="14">
    <location>
        <begin position="220"/>
        <end position="293"/>
    </location>
</feature>
<dbReference type="EMBL" id="RYUW01000014">
    <property type="protein sequence ID" value="RYQ36135.1"/>
    <property type="molecule type" value="Genomic_DNA"/>
</dbReference>
<evidence type="ECO:0000313" key="16">
    <source>
        <dbReference type="EMBL" id="RYQ37335.1"/>
    </source>
</evidence>
<dbReference type="HAMAP" id="MF_00268">
    <property type="entry name" value="RecA"/>
    <property type="match status" value="1"/>
</dbReference>
<evidence type="ECO:0000256" key="12">
    <source>
        <dbReference type="SAM" id="MobiDB-lite"/>
    </source>
</evidence>